<keyword evidence="3" id="KW-1185">Reference proteome</keyword>
<evidence type="ECO:0000313" key="3">
    <source>
        <dbReference type="Proteomes" id="UP001209922"/>
    </source>
</evidence>
<dbReference type="RefSeq" id="WP_265128619.1">
    <property type="nucleotide sequence ID" value="NZ_JAPCHY010000012.1"/>
</dbReference>
<gene>
    <name evidence="2" type="ORF">OK345_14115</name>
</gene>
<organism evidence="2 3">
    <name type="scientific">Xanthomonas chitinilytica</name>
    <dbReference type="NCBI Taxonomy" id="2989819"/>
    <lineage>
        <taxon>Bacteria</taxon>
        <taxon>Pseudomonadati</taxon>
        <taxon>Pseudomonadota</taxon>
        <taxon>Gammaproteobacteria</taxon>
        <taxon>Lysobacterales</taxon>
        <taxon>Lysobacteraceae</taxon>
        <taxon>Xanthomonas</taxon>
    </lineage>
</organism>
<protein>
    <submittedName>
        <fullName evidence="2">Transporter</fullName>
    </submittedName>
</protein>
<dbReference type="EMBL" id="JAPCHY010000012">
    <property type="protein sequence ID" value="MCW4473635.1"/>
    <property type="molecule type" value="Genomic_DNA"/>
</dbReference>
<feature type="signal peptide" evidence="1">
    <location>
        <begin position="1"/>
        <end position="35"/>
    </location>
</feature>
<comment type="caution">
    <text evidence="2">The sequence shown here is derived from an EMBL/GenBank/DDBJ whole genome shotgun (WGS) entry which is preliminary data.</text>
</comment>
<dbReference type="Pfam" id="PF13557">
    <property type="entry name" value="Phenol_MetA_deg"/>
    <property type="match status" value="1"/>
</dbReference>
<sequence length="317" mass="34273">MKTGASIRAGRARRRWPYAFRAAIAMMMAVSPAHAGVALPPLNLGDSGFQDGIAGPGLLFQQTLSAHHSHKARDERGERIDAAADVTAAALLVQVSYLSERTFLGAHVGAEAIVPLAHVVVEPREGPRLEKTAVGDLFLGPLLLQWPERTLFGRPFWQRANFNVTLPTGSYDRNAPLNIGTNAWRVNPHYAFTWVASPAWELSGRLHYLWVAPNRSPPPSSGARELQAGSAFHANASISRGIGDRVRAGASGYYLVQLVDDRVDGIRTGGRERVVGAGPALSWYGGSSSIHAAAYWEARARDRAEGVRVSLRLATVF</sequence>
<keyword evidence="1" id="KW-0732">Signal</keyword>
<evidence type="ECO:0000256" key="1">
    <source>
        <dbReference type="SAM" id="SignalP"/>
    </source>
</evidence>
<accession>A0ABT3JYU2</accession>
<dbReference type="Proteomes" id="UP001209922">
    <property type="component" value="Unassembled WGS sequence"/>
</dbReference>
<reference evidence="2 3" key="1">
    <citation type="submission" date="2022-10" db="EMBL/GenBank/DDBJ databases">
        <title>Xanthomonas sp. H13-6.</title>
        <authorList>
            <person name="Liu X."/>
            <person name="Deng Z."/>
            <person name="Jiang Y."/>
            <person name="Yu T."/>
            <person name="Ai J."/>
        </authorList>
    </citation>
    <scope>NUCLEOTIDE SEQUENCE [LARGE SCALE GENOMIC DNA]</scope>
    <source>
        <strain evidence="2 3">H13-6</strain>
    </source>
</reference>
<dbReference type="InterPro" id="IPR025737">
    <property type="entry name" value="FApF"/>
</dbReference>
<feature type="chain" id="PRO_5045563515" evidence="1">
    <location>
        <begin position="36"/>
        <end position="317"/>
    </location>
</feature>
<proteinExistence type="predicted"/>
<name>A0ABT3JYU2_9XANT</name>
<evidence type="ECO:0000313" key="2">
    <source>
        <dbReference type="EMBL" id="MCW4473635.1"/>
    </source>
</evidence>